<sequence>MRLVPVEHRAENNFSVGNIPYNTTENDIGNMFSSCGVVTNVHIVIDRNTQRSKGFGFCEFQDQQGAENAVQKMNGVEMNGRPLRVNWANS</sequence>
<feature type="domain" description="RRM" evidence="2">
    <location>
        <begin position="12"/>
        <end position="90"/>
    </location>
</feature>
<keyword evidence="1" id="KW-0694">RNA-binding</keyword>
<dbReference type="WBParaSite" id="scf7180000418888.g3068">
    <property type="protein sequence ID" value="scf7180000418888.g3068"/>
    <property type="gene ID" value="scf7180000418888.g3068"/>
</dbReference>
<dbReference type="InterPro" id="IPR035979">
    <property type="entry name" value="RBD_domain_sf"/>
</dbReference>
<keyword evidence="3" id="KW-1185">Reference proteome</keyword>
<dbReference type="PANTHER" id="PTHR45735:SF2">
    <property type="entry name" value="CLEAVAGE STIMULATION FACTOR SUBUNIT 2"/>
    <property type="match status" value="1"/>
</dbReference>
<evidence type="ECO:0000313" key="3">
    <source>
        <dbReference type="Proteomes" id="UP000887560"/>
    </source>
</evidence>
<accession>A0A915NI42</accession>
<dbReference type="PROSITE" id="PS50102">
    <property type="entry name" value="RRM"/>
    <property type="match status" value="1"/>
</dbReference>
<dbReference type="Proteomes" id="UP000887560">
    <property type="component" value="Unplaced"/>
</dbReference>
<dbReference type="AlphaFoldDB" id="A0A915NI42"/>
<evidence type="ECO:0000259" key="2">
    <source>
        <dbReference type="PROSITE" id="PS50102"/>
    </source>
</evidence>
<evidence type="ECO:0000256" key="1">
    <source>
        <dbReference type="PROSITE-ProRule" id="PRU00176"/>
    </source>
</evidence>
<dbReference type="GO" id="GO:0003729">
    <property type="term" value="F:mRNA binding"/>
    <property type="evidence" value="ECO:0007669"/>
    <property type="project" value="TreeGrafter"/>
</dbReference>
<reference evidence="4" key="1">
    <citation type="submission" date="2022-11" db="UniProtKB">
        <authorList>
            <consortium name="WormBaseParasite"/>
        </authorList>
    </citation>
    <scope>IDENTIFICATION</scope>
</reference>
<evidence type="ECO:0000313" key="4">
    <source>
        <dbReference type="WBParaSite" id="scf7180000418888.g3068"/>
    </source>
</evidence>
<dbReference type="Pfam" id="PF00076">
    <property type="entry name" value="RRM_1"/>
    <property type="match status" value="1"/>
</dbReference>
<proteinExistence type="predicted"/>
<dbReference type="SUPFAM" id="SSF54928">
    <property type="entry name" value="RNA-binding domain, RBD"/>
    <property type="match status" value="1"/>
</dbReference>
<name>A0A915NI42_9BILA</name>
<dbReference type="GO" id="GO:0005847">
    <property type="term" value="C:mRNA cleavage and polyadenylation specificity factor complex"/>
    <property type="evidence" value="ECO:0007669"/>
    <property type="project" value="TreeGrafter"/>
</dbReference>
<dbReference type="InterPro" id="IPR012677">
    <property type="entry name" value="Nucleotide-bd_a/b_plait_sf"/>
</dbReference>
<dbReference type="PANTHER" id="PTHR45735">
    <property type="entry name" value="CLEAVAGE STIMULATION FACTOR SUBUNIT 2"/>
    <property type="match status" value="1"/>
</dbReference>
<dbReference type="SMART" id="SM00360">
    <property type="entry name" value="RRM"/>
    <property type="match status" value="1"/>
</dbReference>
<protein>
    <submittedName>
        <fullName evidence="4">RRM domain-containing protein</fullName>
    </submittedName>
</protein>
<organism evidence="3 4">
    <name type="scientific">Meloidogyne floridensis</name>
    <dbReference type="NCBI Taxonomy" id="298350"/>
    <lineage>
        <taxon>Eukaryota</taxon>
        <taxon>Metazoa</taxon>
        <taxon>Ecdysozoa</taxon>
        <taxon>Nematoda</taxon>
        <taxon>Chromadorea</taxon>
        <taxon>Rhabditida</taxon>
        <taxon>Tylenchina</taxon>
        <taxon>Tylenchomorpha</taxon>
        <taxon>Tylenchoidea</taxon>
        <taxon>Meloidogynidae</taxon>
        <taxon>Meloidogyninae</taxon>
        <taxon>Meloidogyne</taxon>
    </lineage>
</organism>
<dbReference type="Gene3D" id="3.30.70.330">
    <property type="match status" value="1"/>
</dbReference>
<dbReference type="InterPro" id="IPR000504">
    <property type="entry name" value="RRM_dom"/>
</dbReference>